<dbReference type="Gene3D" id="3.40.50.2020">
    <property type="match status" value="1"/>
</dbReference>
<name>A0A0W8G756_9ZZZZ</name>
<evidence type="ECO:0000259" key="2">
    <source>
        <dbReference type="Pfam" id="PF00156"/>
    </source>
</evidence>
<proteinExistence type="inferred from homology"/>
<dbReference type="SUPFAM" id="SSF53271">
    <property type="entry name" value="PRTase-like"/>
    <property type="match status" value="1"/>
</dbReference>
<dbReference type="PANTHER" id="PTHR47505">
    <property type="entry name" value="DNA UTILIZATION PROTEIN YHGH"/>
    <property type="match status" value="1"/>
</dbReference>
<organism evidence="3">
    <name type="scientific">hydrocarbon metagenome</name>
    <dbReference type="NCBI Taxonomy" id="938273"/>
    <lineage>
        <taxon>unclassified sequences</taxon>
        <taxon>metagenomes</taxon>
        <taxon>ecological metagenomes</taxon>
    </lineage>
</organism>
<evidence type="ECO:0000313" key="3">
    <source>
        <dbReference type="EMBL" id="KUG28986.1"/>
    </source>
</evidence>
<protein>
    <submittedName>
        <fullName evidence="3">Competence protein f</fullName>
    </submittedName>
</protein>
<accession>A0A0W8G756</accession>
<reference evidence="3" key="1">
    <citation type="journal article" date="2015" name="Proc. Natl. Acad. Sci. U.S.A.">
        <title>Networks of energetic and metabolic interactions define dynamics in microbial communities.</title>
        <authorList>
            <person name="Embree M."/>
            <person name="Liu J.K."/>
            <person name="Al-Bassam M.M."/>
            <person name="Zengler K."/>
        </authorList>
    </citation>
    <scope>NUCLEOTIDE SEQUENCE</scope>
</reference>
<dbReference type="PANTHER" id="PTHR47505:SF1">
    <property type="entry name" value="DNA UTILIZATION PROTEIN YHGH"/>
    <property type="match status" value="1"/>
</dbReference>
<gene>
    <name evidence="3" type="ORF">ASZ90_001166</name>
</gene>
<evidence type="ECO:0000256" key="1">
    <source>
        <dbReference type="ARBA" id="ARBA00008007"/>
    </source>
</evidence>
<comment type="similarity">
    <text evidence="1">Belongs to the ComF/GntX family.</text>
</comment>
<dbReference type="InterPro" id="IPR029057">
    <property type="entry name" value="PRTase-like"/>
</dbReference>
<sequence length="258" mass="27629">MAFVRGLWAAAFRHELFFRRCRVCGVPIPAGAAAAAAGWPPRGVCAACAERLAPRQGGFCPRCGAMEADPAEPPELCAACLILPRPFAALAFHAPYGDLLRDMILAFKFGERPQYGAVLRGLLLSAFERAAARAGQKGGDAPAVPDMVVPVPLYPRRLAWRGFNQSLELARPLARKYGWPIEPGALARIRDTRPQSTLSGRMRRENIQGAFAADATLVRGRTVLLTDDVMTTGATVEAAAKALRAAGASRVDVLVLAR</sequence>
<dbReference type="InterPro" id="IPR051910">
    <property type="entry name" value="ComF/GntX_DNA_util-trans"/>
</dbReference>
<dbReference type="Pfam" id="PF00156">
    <property type="entry name" value="Pribosyltran"/>
    <property type="match status" value="1"/>
</dbReference>
<dbReference type="AlphaFoldDB" id="A0A0W8G756"/>
<dbReference type="EMBL" id="LNQE01000149">
    <property type="protein sequence ID" value="KUG28986.1"/>
    <property type="molecule type" value="Genomic_DNA"/>
</dbReference>
<feature type="domain" description="Phosphoribosyltransferase" evidence="2">
    <location>
        <begin position="166"/>
        <end position="257"/>
    </location>
</feature>
<comment type="caution">
    <text evidence="3">The sequence shown here is derived from an EMBL/GenBank/DDBJ whole genome shotgun (WGS) entry which is preliminary data.</text>
</comment>
<dbReference type="InterPro" id="IPR000836">
    <property type="entry name" value="PRTase_dom"/>
</dbReference>
<dbReference type="CDD" id="cd06223">
    <property type="entry name" value="PRTases_typeI"/>
    <property type="match status" value="1"/>
</dbReference>